<evidence type="ECO:0000313" key="3">
    <source>
        <dbReference type="EMBL" id="SFO52752.1"/>
    </source>
</evidence>
<sequence length="91" mass="8869">MRTSMRTASVMLLSAGALALGAGVAAAEEPGAGAAAGASAGQGFEPGPDYANFEPGPDYENFEPGAAPGTADLVDDNAARLLGSVVRGLFG</sequence>
<dbReference type="AlphaFoldDB" id="A0A1I5HWT0"/>
<accession>A0A1I5HWT0</accession>
<feature type="compositionally biased region" description="Low complexity" evidence="1">
    <location>
        <begin position="31"/>
        <end position="41"/>
    </location>
</feature>
<name>A0A1I5HWT0_9ACTN</name>
<proteinExistence type="predicted"/>
<evidence type="ECO:0000256" key="2">
    <source>
        <dbReference type="SAM" id="SignalP"/>
    </source>
</evidence>
<evidence type="ECO:0000256" key="1">
    <source>
        <dbReference type="SAM" id="MobiDB-lite"/>
    </source>
</evidence>
<dbReference type="Proteomes" id="UP000183642">
    <property type="component" value="Unassembled WGS sequence"/>
</dbReference>
<feature type="signal peptide" evidence="2">
    <location>
        <begin position="1"/>
        <end position="27"/>
    </location>
</feature>
<feature type="chain" id="PRO_5010194929" evidence="2">
    <location>
        <begin position="28"/>
        <end position="91"/>
    </location>
</feature>
<keyword evidence="4" id="KW-1185">Reference proteome</keyword>
<feature type="region of interest" description="Disordered" evidence="1">
    <location>
        <begin position="31"/>
        <end position="66"/>
    </location>
</feature>
<gene>
    <name evidence="3" type="ORF">SAMN05660359_04064</name>
</gene>
<evidence type="ECO:0000313" key="4">
    <source>
        <dbReference type="Proteomes" id="UP000183642"/>
    </source>
</evidence>
<reference evidence="4" key="1">
    <citation type="submission" date="2016-10" db="EMBL/GenBank/DDBJ databases">
        <authorList>
            <person name="Varghese N."/>
            <person name="Submissions S."/>
        </authorList>
    </citation>
    <scope>NUCLEOTIDE SEQUENCE [LARGE SCALE GENOMIC DNA]</scope>
    <source>
        <strain evidence="4">DSM 43161</strain>
    </source>
</reference>
<protein>
    <submittedName>
        <fullName evidence="3">Uncharacterized protein</fullName>
    </submittedName>
</protein>
<organism evidence="3 4">
    <name type="scientific">Geodermatophilus obscurus</name>
    <dbReference type="NCBI Taxonomy" id="1861"/>
    <lineage>
        <taxon>Bacteria</taxon>
        <taxon>Bacillati</taxon>
        <taxon>Actinomycetota</taxon>
        <taxon>Actinomycetes</taxon>
        <taxon>Geodermatophilales</taxon>
        <taxon>Geodermatophilaceae</taxon>
        <taxon>Geodermatophilus</taxon>
    </lineage>
</organism>
<keyword evidence="2" id="KW-0732">Signal</keyword>
<dbReference type="EMBL" id="FOWE01000011">
    <property type="protein sequence ID" value="SFO52752.1"/>
    <property type="molecule type" value="Genomic_DNA"/>
</dbReference>